<dbReference type="AlphaFoldDB" id="A0A0G0XSF8"/>
<keyword evidence="7 8" id="KW-0238">DNA-binding</keyword>
<dbReference type="GO" id="GO:0006270">
    <property type="term" value="P:DNA replication initiation"/>
    <property type="evidence" value="ECO:0007669"/>
    <property type="project" value="UniProtKB-UniRule"/>
</dbReference>
<keyword evidence="6 8" id="KW-0446">Lipid-binding</keyword>
<dbReference type="Proteomes" id="UP000033859">
    <property type="component" value="Unassembled WGS sequence"/>
</dbReference>
<dbReference type="InterPro" id="IPR024633">
    <property type="entry name" value="DnaA_N_dom"/>
</dbReference>
<feature type="binding site" evidence="8">
    <location>
        <position position="163"/>
    </location>
    <ligand>
        <name>ATP</name>
        <dbReference type="ChEBI" id="CHEBI:30616"/>
    </ligand>
</feature>
<dbReference type="PANTHER" id="PTHR30050">
    <property type="entry name" value="CHROMOSOMAL REPLICATION INITIATOR PROTEIN DNAA"/>
    <property type="match status" value="1"/>
</dbReference>
<feature type="binding site" evidence="8">
    <location>
        <position position="165"/>
    </location>
    <ligand>
        <name>ATP</name>
        <dbReference type="ChEBI" id="CHEBI:30616"/>
    </ligand>
</feature>
<dbReference type="SUPFAM" id="SSF52540">
    <property type="entry name" value="P-loop containing nucleoside triphosphate hydrolases"/>
    <property type="match status" value="1"/>
</dbReference>
<comment type="caution">
    <text evidence="8">Lacks conserved residue(s) required for the propagation of feature annotation.</text>
</comment>
<dbReference type="Gene3D" id="1.10.8.60">
    <property type="match status" value="1"/>
</dbReference>
<dbReference type="PATRIC" id="fig|1619029.3.peg.150"/>
<dbReference type="InterPro" id="IPR013159">
    <property type="entry name" value="DnaA_C"/>
</dbReference>
<keyword evidence="5 8" id="KW-0067">ATP-binding</keyword>
<dbReference type="Gene3D" id="3.40.50.300">
    <property type="entry name" value="P-loop containing nucleotide triphosphate hydrolases"/>
    <property type="match status" value="1"/>
</dbReference>
<evidence type="ECO:0000259" key="13">
    <source>
        <dbReference type="SMART" id="SM00760"/>
    </source>
</evidence>
<sequence>MDLHELWKAALGEIGLQISKANYKTWLANTSIADKKNGVVIVAVPNSFTKEWLENKYHKFILRSLRNIESEIKEVTYQIKPNYIKEELKDKKQTKEDELIIHKQLDFAELNVDVETNLNPRYTFDNFIVGPSNELAHAAASAIVKNLGNKYNPLFIYGGVGLGKTHLIQAIGNAVKKENCNKKIKYVTSERFTSEVITTLRSGSLRPNDIDDFKKRWREIDLLIIDDIQFLSGKEKTQDEFFHTFNALYDAGKQIIISSDRPPKSIQTLEERLRSRFEGGMIADISYPDLETRITILKTKANEKGFDFSYDIFEYIALNIKKNVRELEGALNRLIASNLNANKKDLNLTEVKKALNIIVNTPKKSTNFKNIIKAVAEFYDISEKELLERSRKKEIVKPRQIIMYLLREELKSSFPFIGLKIGGRDHTTAIHACDKIKKEIESDQNFNDEINMIREKLYLV</sequence>
<dbReference type="InterPro" id="IPR010921">
    <property type="entry name" value="Trp_repressor/repl_initiator"/>
</dbReference>
<comment type="function">
    <text evidence="8 10">Plays an essential role in the initiation and regulation of chromosomal replication. ATP-DnaA binds to the origin of replication (oriC) to initiate formation of the DNA replication initiation complex once per cell cycle. Binds the DnaA box (a 9 base pair repeat at the origin) and separates the double-stranded (ds)DNA. Forms a right-handed helical filament on oriC DNA; dsDNA binds to the exterior of the filament while single-stranded (ss)DNA is stabiized in the filament's interior. The ATP-DnaA-oriC complex binds and stabilizes one strand of the AT-rich DNA unwinding element (DUE), permitting loading of DNA polymerase. After initiation quickly degrades to an ADP-DnaA complex that is not apt for DNA replication. Binds acidic phospholipids.</text>
</comment>
<evidence type="ECO:0000256" key="1">
    <source>
        <dbReference type="ARBA" id="ARBA00006583"/>
    </source>
</evidence>
<name>A0A0G0XSF8_9BACT</name>
<proteinExistence type="inferred from homology"/>
<dbReference type="InterPro" id="IPR003593">
    <property type="entry name" value="AAA+_ATPase"/>
</dbReference>
<dbReference type="EMBL" id="LCCE01000006">
    <property type="protein sequence ID" value="KKS27347.1"/>
    <property type="molecule type" value="Genomic_DNA"/>
</dbReference>
<dbReference type="FunFam" id="3.40.50.300:FF:000668">
    <property type="entry name" value="Chromosomal replication initiator protein DnaA"/>
    <property type="match status" value="1"/>
</dbReference>
<dbReference type="InterPro" id="IPR038454">
    <property type="entry name" value="DnaA_N_sf"/>
</dbReference>
<dbReference type="GO" id="GO:0003688">
    <property type="term" value="F:DNA replication origin binding"/>
    <property type="evidence" value="ECO:0007669"/>
    <property type="project" value="UniProtKB-UniRule"/>
</dbReference>
<dbReference type="InterPro" id="IPR027417">
    <property type="entry name" value="P-loop_NTPase"/>
</dbReference>
<feature type="binding site" evidence="8">
    <location>
        <position position="164"/>
    </location>
    <ligand>
        <name>ATP</name>
        <dbReference type="ChEBI" id="CHEBI:30616"/>
    </ligand>
</feature>
<feature type="domain" description="Chromosomal replication initiator DnaA C-terminal" evidence="13">
    <location>
        <begin position="367"/>
        <end position="436"/>
    </location>
</feature>
<dbReference type="InterPro" id="IPR020591">
    <property type="entry name" value="Chromosome_initiator_DnaA-like"/>
</dbReference>
<comment type="domain">
    <text evidence="8">Domain I is involved in oligomerization and binding regulators, domain II is flexibile and of varying length in different bacteria, domain III forms the AAA+ region, while domain IV binds dsDNA.</text>
</comment>
<reference evidence="14 15" key="1">
    <citation type="journal article" date="2015" name="Nature">
        <title>rRNA introns, odd ribosomes, and small enigmatic genomes across a large radiation of phyla.</title>
        <authorList>
            <person name="Brown C.T."/>
            <person name="Hug L.A."/>
            <person name="Thomas B.C."/>
            <person name="Sharon I."/>
            <person name="Castelle C.J."/>
            <person name="Singh A."/>
            <person name="Wilkins M.J."/>
            <person name="Williams K.H."/>
            <person name="Banfield J.F."/>
        </authorList>
    </citation>
    <scope>NUCLEOTIDE SEQUENCE [LARGE SCALE GENOMIC DNA]</scope>
</reference>
<dbReference type="NCBIfam" id="TIGR00362">
    <property type="entry name" value="DnaA"/>
    <property type="match status" value="1"/>
</dbReference>
<gene>
    <name evidence="8" type="primary">dnaA</name>
    <name evidence="14" type="ORF">UU84_C0006G0008</name>
</gene>
<dbReference type="Pfam" id="PF08299">
    <property type="entry name" value="Bac_DnaA_C"/>
    <property type="match status" value="1"/>
</dbReference>
<dbReference type="SMART" id="SM00760">
    <property type="entry name" value="Bac_DnaA_C"/>
    <property type="match status" value="1"/>
</dbReference>
<dbReference type="Gene3D" id="1.10.1750.10">
    <property type="match status" value="1"/>
</dbReference>
<evidence type="ECO:0000259" key="12">
    <source>
        <dbReference type="SMART" id="SM00382"/>
    </source>
</evidence>
<dbReference type="GO" id="GO:0005886">
    <property type="term" value="C:plasma membrane"/>
    <property type="evidence" value="ECO:0007669"/>
    <property type="project" value="TreeGrafter"/>
</dbReference>
<protein>
    <recommendedName>
        <fullName evidence="8 9">Chromosomal replication initiator protein DnaA</fullName>
    </recommendedName>
</protein>
<keyword evidence="3 8" id="KW-0235">DNA replication</keyword>
<dbReference type="HAMAP" id="MF_00377">
    <property type="entry name" value="DnaA_bact"/>
    <property type="match status" value="1"/>
</dbReference>
<evidence type="ECO:0000256" key="2">
    <source>
        <dbReference type="ARBA" id="ARBA00022490"/>
    </source>
</evidence>
<comment type="subcellular location">
    <subcellularLocation>
        <location evidence="8">Cytoplasm</location>
    </subcellularLocation>
</comment>
<feature type="region of interest" description="Domain IV, binds dsDNA" evidence="8">
    <location>
        <begin position="339"/>
        <end position="460"/>
    </location>
</feature>
<evidence type="ECO:0000256" key="4">
    <source>
        <dbReference type="ARBA" id="ARBA00022741"/>
    </source>
</evidence>
<accession>A0A0G0XSF8</accession>
<evidence type="ECO:0000256" key="5">
    <source>
        <dbReference type="ARBA" id="ARBA00022840"/>
    </source>
</evidence>
<dbReference type="InterPro" id="IPR013317">
    <property type="entry name" value="DnaA_dom"/>
</dbReference>
<evidence type="ECO:0000256" key="8">
    <source>
        <dbReference type="HAMAP-Rule" id="MF_00377"/>
    </source>
</evidence>
<evidence type="ECO:0000256" key="11">
    <source>
        <dbReference type="RuleBase" id="RU004227"/>
    </source>
</evidence>
<dbReference type="GO" id="GO:0008289">
    <property type="term" value="F:lipid binding"/>
    <property type="evidence" value="ECO:0007669"/>
    <property type="project" value="UniProtKB-KW"/>
</dbReference>
<evidence type="ECO:0000256" key="6">
    <source>
        <dbReference type="ARBA" id="ARBA00023121"/>
    </source>
</evidence>
<dbReference type="GO" id="GO:0006275">
    <property type="term" value="P:regulation of DNA replication"/>
    <property type="evidence" value="ECO:0007669"/>
    <property type="project" value="UniProtKB-UniRule"/>
</dbReference>
<dbReference type="SUPFAM" id="SSF48295">
    <property type="entry name" value="TrpR-like"/>
    <property type="match status" value="1"/>
</dbReference>
<evidence type="ECO:0000256" key="3">
    <source>
        <dbReference type="ARBA" id="ARBA00022705"/>
    </source>
</evidence>
<feature type="binding site" evidence="8">
    <location>
        <position position="161"/>
    </location>
    <ligand>
        <name>ATP</name>
        <dbReference type="ChEBI" id="CHEBI:30616"/>
    </ligand>
</feature>
<evidence type="ECO:0000256" key="9">
    <source>
        <dbReference type="NCBIfam" id="TIGR00362"/>
    </source>
</evidence>
<dbReference type="PRINTS" id="PR00051">
    <property type="entry name" value="DNAA"/>
</dbReference>
<keyword evidence="4 8" id="KW-0547">Nucleotide-binding</keyword>
<dbReference type="PANTHER" id="PTHR30050:SF2">
    <property type="entry name" value="CHROMOSOMAL REPLICATION INITIATOR PROTEIN DNAA"/>
    <property type="match status" value="1"/>
</dbReference>
<evidence type="ECO:0000256" key="10">
    <source>
        <dbReference type="RuleBase" id="RU000577"/>
    </source>
</evidence>
<comment type="subunit">
    <text evidence="8">Oligomerizes as a right-handed, spiral filament on DNA at oriC.</text>
</comment>
<dbReference type="Pfam" id="PF00308">
    <property type="entry name" value="Bac_DnaA"/>
    <property type="match status" value="1"/>
</dbReference>
<comment type="caution">
    <text evidence="14">The sequence shown here is derived from an EMBL/GenBank/DDBJ whole genome shotgun (WGS) entry which is preliminary data.</text>
</comment>
<dbReference type="GO" id="GO:0005737">
    <property type="term" value="C:cytoplasm"/>
    <property type="evidence" value="ECO:0007669"/>
    <property type="project" value="UniProtKB-SubCell"/>
</dbReference>
<evidence type="ECO:0000313" key="15">
    <source>
        <dbReference type="Proteomes" id="UP000033859"/>
    </source>
</evidence>
<dbReference type="InterPro" id="IPR001957">
    <property type="entry name" value="Chromosome_initiator_DnaA"/>
</dbReference>
<organism evidence="14 15">
    <name type="scientific">Candidatus Yanofskybacteria bacterium GW2011_GWC2_41_9</name>
    <dbReference type="NCBI Taxonomy" id="1619029"/>
    <lineage>
        <taxon>Bacteria</taxon>
        <taxon>Candidatus Yanofskyibacteriota</taxon>
    </lineage>
</organism>
<dbReference type="Gene3D" id="3.30.300.180">
    <property type="match status" value="1"/>
</dbReference>
<feature type="domain" description="AAA+ ATPase" evidence="12">
    <location>
        <begin position="150"/>
        <end position="286"/>
    </location>
</feature>
<dbReference type="CDD" id="cd06571">
    <property type="entry name" value="Bac_DnaA_C"/>
    <property type="match status" value="1"/>
</dbReference>
<evidence type="ECO:0000256" key="7">
    <source>
        <dbReference type="ARBA" id="ARBA00023125"/>
    </source>
</evidence>
<dbReference type="SMART" id="SM00382">
    <property type="entry name" value="AAA"/>
    <property type="match status" value="1"/>
</dbReference>
<dbReference type="Pfam" id="PF11638">
    <property type="entry name" value="DnaA_N"/>
    <property type="match status" value="1"/>
</dbReference>
<comment type="similarity">
    <text evidence="1 8 11">Belongs to the DnaA family.</text>
</comment>
<keyword evidence="2 8" id="KW-0963">Cytoplasm</keyword>
<evidence type="ECO:0000313" key="14">
    <source>
        <dbReference type="EMBL" id="KKS27347.1"/>
    </source>
</evidence>
<feature type="region of interest" description="Domain I, interacts with DnaA modulators" evidence="8">
    <location>
        <begin position="1"/>
        <end position="92"/>
    </location>
</feature>
<dbReference type="GO" id="GO:0005524">
    <property type="term" value="F:ATP binding"/>
    <property type="evidence" value="ECO:0007669"/>
    <property type="project" value="UniProtKB-UniRule"/>
</dbReference>
<dbReference type="CDD" id="cd00009">
    <property type="entry name" value="AAA"/>
    <property type="match status" value="1"/>
</dbReference>